<sequence length="605" mass="64517">MKFKRNKTINTLTPLASAIIALGLTTNAHANIETNEEQIIITPKAGVSEKALQRFLQDANAPFDSAKEKRYKRVIEQSNSRIVKVKKDKLEKQLSRLQKSPLIETAEVNELVELAATPNDPRYTEAWHLSKIKADQVWDTTTGNGVIVAVLDTGVDESHPDLHANLLPGYNVVGNNTNLTDVHGHGTKVSGVIAATSNNNVGITSIAWDSKVLPIRVSERSDGVASLLDIADALIYAADNGADIANISYRVTYSGTVTNAAQYFYEKGGLVVAAAGNNGTDQNCSDNKYIVTVSATTSGDSLASWSNYGNCLDVSAPGVGILTTTKGGGYGKVSGTSFASPATAAVLALLKQHNPRLSNAELESLLETNADKSMFSGSYSNKFGHGRIDALAAINEGVYVPEPELDTVAPTVSISSPRHNDTVSESINVSIDATDNVAVENVELYFQGSLYATDNSAPYEFNIDASNLADGNKTLLARATDSSGNVGESQQITVQLATTPTPTPEPEPEPVVDTIAPSISFITPSENEKVSGVFNVELDAYDNVSVETVEVYLNNSLVKTFNAAPYDLSIDVSKTKNGKKRLKAIAYDKAGNMAHTGNHFIEVSN</sequence>
<proteinExistence type="inferred from homology"/>
<evidence type="ECO:0000313" key="9">
    <source>
        <dbReference type="EMBL" id="TKB45695.1"/>
    </source>
</evidence>
<feature type="signal peptide" evidence="7">
    <location>
        <begin position="1"/>
        <end position="30"/>
    </location>
</feature>
<dbReference type="GO" id="GO:0006508">
    <property type="term" value="P:proteolysis"/>
    <property type="evidence" value="ECO:0007669"/>
    <property type="project" value="UniProtKB-KW"/>
</dbReference>
<keyword evidence="3 5" id="KW-0378">Hydrolase</keyword>
<dbReference type="RefSeq" id="WP_136735402.1">
    <property type="nucleotide sequence ID" value="NZ_SWDB01000014.1"/>
</dbReference>
<dbReference type="Pfam" id="PF17957">
    <property type="entry name" value="Big_7"/>
    <property type="match status" value="2"/>
</dbReference>
<feature type="active site" description="Charge relay system" evidence="5">
    <location>
        <position position="152"/>
    </location>
</feature>
<dbReference type="InterPro" id="IPR023828">
    <property type="entry name" value="Peptidase_S8_Ser-AS"/>
</dbReference>
<accession>A0A4U1B6Z0</accession>
<dbReference type="InterPro" id="IPR013783">
    <property type="entry name" value="Ig-like_fold"/>
</dbReference>
<organism evidence="9 10">
    <name type="scientific">Thalassotalea mangrovi</name>
    <dbReference type="NCBI Taxonomy" id="2572245"/>
    <lineage>
        <taxon>Bacteria</taxon>
        <taxon>Pseudomonadati</taxon>
        <taxon>Pseudomonadota</taxon>
        <taxon>Gammaproteobacteria</taxon>
        <taxon>Alteromonadales</taxon>
        <taxon>Colwelliaceae</taxon>
        <taxon>Thalassotalea</taxon>
    </lineage>
</organism>
<feature type="active site" description="Charge relay system" evidence="5">
    <location>
        <position position="337"/>
    </location>
</feature>
<evidence type="ECO:0000256" key="4">
    <source>
        <dbReference type="ARBA" id="ARBA00022825"/>
    </source>
</evidence>
<keyword evidence="4 5" id="KW-0720">Serine protease</keyword>
<reference evidence="9 10" key="1">
    <citation type="submission" date="2019-04" db="EMBL/GenBank/DDBJ databases">
        <title>Thalassotalea guangxiensis sp. nov., isolated from sediment of the coastal wetland.</title>
        <authorList>
            <person name="Zheng S."/>
            <person name="Zhang D."/>
        </authorList>
    </citation>
    <scope>NUCLEOTIDE SEQUENCE [LARGE SCALE GENOMIC DNA]</scope>
    <source>
        <strain evidence="9 10">ZS-4</strain>
    </source>
</reference>
<feature type="domain" description="Peptidase S8/S53" evidence="8">
    <location>
        <begin position="143"/>
        <end position="386"/>
    </location>
</feature>
<evidence type="ECO:0000256" key="7">
    <source>
        <dbReference type="SAM" id="SignalP"/>
    </source>
</evidence>
<name>A0A4U1B6Z0_9GAMM</name>
<comment type="caution">
    <text evidence="9">The sequence shown here is derived from an EMBL/GenBank/DDBJ whole genome shotgun (WGS) entry which is preliminary data.</text>
</comment>
<dbReference type="Pfam" id="PF00082">
    <property type="entry name" value="Peptidase_S8"/>
    <property type="match status" value="1"/>
</dbReference>
<dbReference type="InterPro" id="IPR050131">
    <property type="entry name" value="Peptidase_S8_subtilisin-like"/>
</dbReference>
<gene>
    <name evidence="9" type="ORF">E8M12_07100</name>
</gene>
<dbReference type="InterPro" id="IPR036852">
    <property type="entry name" value="Peptidase_S8/S53_dom_sf"/>
</dbReference>
<evidence type="ECO:0000256" key="3">
    <source>
        <dbReference type="ARBA" id="ARBA00022801"/>
    </source>
</evidence>
<dbReference type="PROSITE" id="PS00137">
    <property type="entry name" value="SUBTILASE_HIS"/>
    <property type="match status" value="1"/>
</dbReference>
<evidence type="ECO:0000256" key="5">
    <source>
        <dbReference type="PROSITE-ProRule" id="PRU01240"/>
    </source>
</evidence>
<evidence type="ECO:0000313" key="10">
    <source>
        <dbReference type="Proteomes" id="UP000307999"/>
    </source>
</evidence>
<evidence type="ECO:0000256" key="6">
    <source>
        <dbReference type="RuleBase" id="RU003355"/>
    </source>
</evidence>
<dbReference type="Proteomes" id="UP000307999">
    <property type="component" value="Unassembled WGS sequence"/>
</dbReference>
<keyword evidence="7" id="KW-0732">Signal</keyword>
<evidence type="ECO:0000259" key="8">
    <source>
        <dbReference type="Pfam" id="PF00082"/>
    </source>
</evidence>
<dbReference type="Gene3D" id="2.60.40.10">
    <property type="entry name" value="Immunoglobulins"/>
    <property type="match status" value="2"/>
</dbReference>
<dbReference type="PROSITE" id="PS51892">
    <property type="entry name" value="SUBTILASE"/>
    <property type="match status" value="1"/>
</dbReference>
<evidence type="ECO:0000256" key="1">
    <source>
        <dbReference type="ARBA" id="ARBA00011073"/>
    </source>
</evidence>
<dbReference type="InterPro" id="IPR022398">
    <property type="entry name" value="Peptidase_S8_His-AS"/>
</dbReference>
<dbReference type="PANTHER" id="PTHR43806:SF11">
    <property type="entry name" value="CEREVISIN-RELATED"/>
    <property type="match status" value="1"/>
</dbReference>
<keyword evidence="2 5" id="KW-0645">Protease</keyword>
<evidence type="ECO:0000256" key="2">
    <source>
        <dbReference type="ARBA" id="ARBA00022670"/>
    </source>
</evidence>
<dbReference type="InterPro" id="IPR015500">
    <property type="entry name" value="Peptidase_S8_subtilisin-rel"/>
</dbReference>
<dbReference type="OrthoDB" id="9790784at2"/>
<dbReference type="PRINTS" id="PR00723">
    <property type="entry name" value="SUBTILISIN"/>
</dbReference>
<dbReference type="InterPro" id="IPR000209">
    <property type="entry name" value="Peptidase_S8/S53_dom"/>
</dbReference>
<dbReference type="GO" id="GO:0004252">
    <property type="term" value="F:serine-type endopeptidase activity"/>
    <property type="evidence" value="ECO:0007669"/>
    <property type="project" value="UniProtKB-UniRule"/>
</dbReference>
<comment type="similarity">
    <text evidence="1 5 6">Belongs to the peptidase S8 family.</text>
</comment>
<feature type="chain" id="PRO_5020999208" evidence="7">
    <location>
        <begin position="31"/>
        <end position="605"/>
    </location>
</feature>
<feature type="active site" description="Charge relay system" evidence="5">
    <location>
        <position position="185"/>
    </location>
</feature>
<dbReference type="PROSITE" id="PS00138">
    <property type="entry name" value="SUBTILASE_SER"/>
    <property type="match status" value="1"/>
</dbReference>
<protein>
    <submittedName>
        <fullName evidence="9">Peptidase S8</fullName>
    </submittedName>
</protein>
<dbReference type="SUPFAM" id="SSF52743">
    <property type="entry name" value="Subtilisin-like"/>
    <property type="match status" value="1"/>
</dbReference>
<dbReference type="EMBL" id="SWDB01000014">
    <property type="protein sequence ID" value="TKB45695.1"/>
    <property type="molecule type" value="Genomic_DNA"/>
</dbReference>
<keyword evidence="10" id="KW-1185">Reference proteome</keyword>
<dbReference type="PANTHER" id="PTHR43806">
    <property type="entry name" value="PEPTIDASE S8"/>
    <property type="match status" value="1"/>
</dbReference>
<dbReference type="Gene3D" id="3.40.50.200">
    <property type="entry name" value="Peptidase S8/S53 domain"/>
    <property type="match status" value="1"/>
</dbReference>
<dbReference type="AlphaFoldDB" id="A0A4U1B6Z0"/>
<dbReference type="InterPro" id="IPR023827">
    <property type="entry name" value="Peptidase_S8_Asp-AS"/>
</dbReference>
<dbReference type="PROSITE" id="PS00136">
    <property type="entry name" value="SUBTILASE_ASP"/>
    <property type="match status" value="1"/>
</dbReference>